<organism evidence="1 2">
    <name type="scientific">Dunaliella salina</name>
    <name type="common">Green alga</name>
    <name type="synonym">Protococcus salinus</name>
    <dbReference type="NCBI Taxonomy" id="3046"/>
    <lineage>
        <taxon>Eukaryota</taxon>
        <taxon>Viridiplantae</taxon>
        <taxon>Chlorophyta</taxon>
        <taxon>core chlorophytes</taxon>
        <taxon>Chlorophyceae</taxon>
        <taxon>CS clade</taxon>
        <taxon>Chlamydomonadales</taxon>
        <taxon>Dunaliellaceae</taxon>
        <taxon>Dunaliella</taxon>
    </lineage>
</organism>
<evidence type="ECO:0000313" key="1">
    <source>
        <dbReference type="EMBL" id="KAF5826982.1"/>
    </source>
</evidence>
<keyword evidence="2" id="KW-1185">Reference proteome</keyword>
<protein>
    <submittedName>
        <fullName evidence="1">Uncharacterized protein</fullName>
    </submittedName>
</protein>
<evidence type="ECO:0000313" key="2">
    <source>
        <dbReference type="Proteomes" id="UP000815325"/>
    </source>
</evidence>
<name>A0ABQ7FXA1_DUNSA</name>
<dbReference type="EMBL" id="MU070633">
    <property type="protein sequence ID" value="KAF5826982.1"/>
    <property type="molecule type" value="Genomic_DNA"/>
</dbReference>
<dbReference type="Proteomes" id="UP000815325">
    <property type="component" value="Unassembled WGS sequence"/>
</dbReference>
<proteinExistence type="predicted"/>
<reference evidence="1" key="1">
    <citation type="submission" date="2017-08" db="EMBL/GenBank/DDBJ databases">
        <authorList>
            <person name="Polle J.E."/>
            <person name="Barry K."/>
            <person name="Cushman J."/>
            <person name="Schmutz J."/>
            <person name="Tran D."/>
            <person name="Hathwaick L.T."/>
            <person name="Yim W.C."/>
            <person name="Jenkins J."/>
            <person name="Mckie-Krisberg Z.M."/>
            <person name="Prochnik S."/>
            <person name="Lindquist E."/>
            <person name="Dockter R.B."/>
            <person name="Adam C."/>
            <person name="Molina H."/>
            <person name="Bunkerborg J."/>
            <person name="Jin E."/>
            <person name="Buchheim M."/>
            <person name="Magnuson J."/>
        </authorList>
    </citation>
    <scope>NUCLEOTIDE SEQUENCE</scope>
    <source>
        <strain evidence="1">CCAP 19/18</strain>
    </source>
</reference>
<gene>
    <name evidence="1" type="ORF">DUNSADRAFT_1563</name>
</gene>
<accession>A0ABQ7FXA1</accession>
<sequence>MLEGWLCGDLQPLVSALANPAGVRILHVDDARPQAVSNIVWALANFKFYDEGLYSVMSNALLEKHERCIGHDLSNLFYSCAEAQHWDSSMDKLAELISKRSYEQWGTWESQYNLFLGRAGSCGCCSSFYKLCKHGSAALQASNKQGSAPFHGPWTQATFLGSSSRSTCGAAWGRPVSEQCATSSLSCVL</sequence>
<comment type="caution">
    <text evidence="1">The sequence shown here is derived from an EMBL/GenBank/DDBJ whole genome shotgun (WGS) entry which is preliminary data.</text>
</comment>